<dbReference type="EMBL" id="AMXF01000340">
    <property type="protein sequence ID" value="ENO92841.1"/>
    <property type="molecule type" value="Genomic_DNA"/>
</dbReference>
<sequence>MSAHKTDDPFGFRERPGVYDTGTGAIKTVEANRGIPGIERVVIRSYCGRTQDDRVFYRLSADRSREFATLAEAFAARPVHLT</sequence>
<accession>N6YEU6</accession>
<dbReference type="Proteomes" id="UP000013047">
    <property type="component" value="Unassembled WGS sequence"/>
</dbReference>
<name>N6YEU6_9RHOO</name>
<evidence type="ECO:0000313" key="1">
    <source>
        <dbReference type="EMBL" id="ENO92841.1"/>
    </source>
</evidence>
<comment type="caution">
    <text evidence="1">The sequence shown here is derived from an EMBL/GenBank/DDBJ whole genome shotgun (WGS) entry which is preliminary data.</text>
</comment>
<proteinExistence type="predicted"/>
<dbReference type="AlphaFoldDB" id="N6YEU6"/>
<dbReference type="OrthoDB" id="8527097at2"/>
<gene>
    <name evidence="1" type="ORF">C667_21924</name>
</gene>
<evidence type="ECO:0000313" key="2">
    <source>
        <dbReference type="Proteomes" id="UP000013047"/>
    </source>
</evidence>
<dbReference type="RefSeq" id="WP_004384137.1">
    <property type="nucleotide sequence ID" value="NZ_AMXF01000340.1"/>
</dbReference>
<protein>
    <submittedName>
        <fullName evidence="1">Uncharacterized protein</fullName>
    </submittedName>
</protein>
<organism evidence="1 2">
    <name type="scientific">Thauera phenylacetica B4P</name>
    <dbReference type="NCBI Taxonomy" id="1234382"/>
    <lineage>
        <taxon>Bacteria</taxon>
        <taxon>Pseudomonadati</taxon>
        <taxon>Pseudomonadota</taxon>
        <taxon>Betaproteobacteria</taxon>
        <taxon>Rhodocyclales</taxon>
        <taxon>Zoogloeaceae</taxon>
        <taxon>Thauera</taxon>
    </lineage>
</organism>
<reference evidence="1 2" key="1">
    <citation type="submission" date="2012-09" db="EMBL/GenBank/DDBJ databases">
        <title>Draft Genome Sequences of 6 Strains from Genus Thauera.</title>
        <authorList>
            <person name="Liu B."/>
            <person name="Shapleigh J.P."/>
            <person name="Frostegard A.H."/>
        </authorList>
    </citation>
    <scope>NUCLEOTIDE SEQUENCE [LARGE SCALE GENOMIC DNA]</scope>
    <source>
        <strain evidence="1 2">B4P</strain>
    </source>
</reference>
<keyword evidence="2" id="KW-1185">Reference proteome</keyword>